<sequence length="203" mass="21891">WSGITGWFGDLWGGVKGTWTGLWDSLPNGSSIMEGLKGVWEGLPSFFNGLLDKVKAAFGSVWGWIEGKVDWLRGAVGKIMSVFGNNNKQETPEEKAHRESRESEAKTYAQNTLGVAMEGIDLTGNGLSFPSASPPPSADAVATISRAEQIVNNTTKSVAVTQHNSIAIHSVAGQSPEEIAEEVIRRLEEKENRGGVLYDRAGF</sequence>
<gene>
    <name evidence="1" type="ORF">SAMN06275492_11377</name>
</gene>
<dbReference type="AlphaFoldDB" id="A0A1X7JMD5"/>
<evidence type="ECO:0008006" key="3">
    <source>
        <dbReference type="Google" id="ProtNLM"/>
    </source>
</evidence>
<evidence type="ECO:0000313" key="1">
    <source>
        <dbReference type="EMBL" id="SMG29234.1"/>
    </source>
</evidence>
<dbReference type="OrthoDB" id="177147at2"/>
<keyword evidence="2" id="KW-1185">Reference proteome</keyword>
<protein>
    <recommendedName>
        <fullName evidence="3">Phage tail tape measure protein</fullName>
    </recommendedName>
</protein>
<dbReference type="RefSeq" id="WP_159448263.1">
    <property type="nucleotide sequence ID" value="NZ_FXBB01000013.1"/>
</dbReference>
<organism evidence="1 2">
    <name type="scientific">Dethiosulfovibrio salsuginis</name>
    <dbReference type="NCBI Taxonomy" id="561720"/>
    <lineage>
        <taxon>Bacteria</taxon>
        <taxon>Thermotogati</taxon>
        <taxon>Synergistota</taxon>
        <taxon>Synergistia</taxon>
        <taxon>Synergistales</taxon>
        <taxon>Dethiosulfovibrionaceae</taxon>
        <taxon>Dethiosulfovibrio</taxon>
    </lineage>
</organism>
<dbReference type="Proteomes" id="UP000193355">
    <property type="component" value="Unassembled WGS sequence"/>
</dbReference>
<evidence type="ECO:0000313" key="2">
    <source>
        <dbReference type="Proteomes" id="UP000193355"/>
    </source>
</evidence>
<name>A0A1X7JMD5_9BACT</name>
<reference evidence="2" key="1">
    <citation type="submission" date="2017-04" db="EMBL/GenBank/DDBJ databases">
        <authorList>
            <person name="Varghese N."/>
            <person name="Submissions S."/>
        </authorList>
    </citation>
    <scope>NUCLEOTIDE SEQUENCE [LARGE SCALE GENOMIC DNA]</scope>
    <source>
        <strain evidence="2">USBA 82</strain>
    </source>
</reference>
<dbReference type="EMBL" id="FXBB01000013">
    <property type="protein sequence ID" value="SMG29234.1"/>
    <property type="molecule type" value="Genomic_DNA"/>
</dbReference>
<feature type="non-terminal residue" evidence="1">
    <location>
        <position position="1"/>
    </location>
</feature>
<accession>A0A1X7JMD5</accession>
<proteinExistence type="predicted"/>